<evidence type="ECO:0000313" key="2">
    <source>
        <dbReference type="Proteomes" id="UP001185331"/>
    </source>
</evidence>
<reference evidence="1" key="1">
    <citation type="submission" date="2023-07" db="EMBL/GenBank/DDBJ databases">
        <title>Sorghum-associated microbial communities from plants grown in Nebraska, USA.</title>
        <authorList>
            <person name="Schachtman D."/>
        </authorList>
    </citation>
    <scope>NUCLEOTIDE SEQUENCE</scope>
    <source>
        <strain evidence="1">BE330</strain>
    </source>
</reference>
<protein>
    <submittedName>
        <fullName evidence="1">Uncharacterized protein</fullName>
    </submittedName>
</protein>
<dbReference type="RefSeq" id="WP_309851291.1">
    <property type="nucleotide sequence ID" value="NZ_JAVDQJ010000002.1"/>
</dbReference>
<dbReference type="Proteomes" id="UP001185331">
    <property type="component" value="Unassembled WGS sequence"/>
</dbReference>
<dbReference type="EMBL" id="JAVDQK010000001">
    <property type="protein sequence ID" value="MDR6216940.1"/>
    <property type="molecule type" value="Genomic_DNA"/>
</dbReference>
<name>A0AAE3XBF4_9DEIO</name>
<dbReference type="AlphaFoldDB" id="A0AAE3XBF4"/>
<evidence type="ECO:0000313" key="1">
    <source>
        <dbReference type="EMBL" id="MDR6216940.1"/>
    </source>
</evidence>
<comment type="caution">
    <text evidence="1">The sequence shown here is derived from an EMBL/GenBank/DDBJ whole genome shotgun (WGS) entry which is preliminary data.</text>
</comment>
<organism evidence="1 2">
    <name type="scientific">Deinococcus soli</name>
    <name type="common">ex Cha et al. 2016</name>
    <dbReference type="NCBI Taxonomy" id="1309411"/>
    <lineage>
        <taxon>Bacteria</taxon>
        <taxon>Thermotogati</taxon>
        <taxon>Deinococcota</taxon>
        <taxon>Deinococci</taxon>
        <taxon>Deinococcales</taxon>
        <taxon>Deinococcaceae</taxon>
        <taxon>Deinococcus</taxon>
    </lineage>
</organism>
<gene>
    <name evidence="1" type="ORF">J2Y00_000489</name>
</gene>
<accession>A0AAE3XBF4</accession>
<proteinExistence type="predicted"/>
<sequence length="113" mass="12248">MSALTLPLQPKEDTELVVEPWGQTFQLAAGERYVLSWLGSEEQPECLSTPTGLVVFMGTGATFNLQHESGAWIGGSDIPFPSLPPSMSTKEFLSMTGLIHIQPSESDGARREP</sequence>